<evidence type="ECO:0000256" key="2">
    <source>
        <dbReference type="ARBA" id="ARBA00022946"/>
    </source>
</evidence>
<organism evidence="6 7">
    <name type="scientific">Drosophila pseudoobscura pseudoobscura</name>
    <name type="common">Fruit fly</name>
    <dbReference type="NCBI Taxonomy" id="46245"/>
    <lineage>
        <taxon>Eukaryota</taxon>
        <taxon>Metazoa</taxon>
        <taxon>Ecdysozoa</taxon>
        <taxon>Arthropoda</taxon>
        <taxon>Hexapoda</taxon>
        <taxon>Insecta</taxon>
        <taxon>Pterygota</taxon>
        <taxon>Neoptera</taxon>
        <taxon>Endopterygota</taxon>
        <taxon>Diptera</taxon>
        <taxon>Brachycera</taxon>
        <taxon>Muscomorpha</taxon>
        <taxon>Ephydroidea</taxon>
        <taxon>Drosophilidae</taxon>
        <taxon>Drosophila</taxon>
        <taxon>Sophophora</taxon>
    </lineage>
</organism>
<dbReference type="FunFam" id="3.30.830.10:FF:000039">
    <property type="entry name" value="Ubiquinol-cytochrome c reductase core subunit 2"/>
    <property type="match status" value="1"/>
</dbReference>
<dbReference type="Proteomes" id="UP000001819">
    <property type="component" value="Chromosome 2"/>
</dbReference>
<gene>
    <name evidence="7" type="primary">LOC6897314</name>
</gene>
<keyword evidence="3" id="KW-0496">Mitochondrion</keyword>
<name>A0A6I8V2S2_DROPS</name>
<accession>A0A6I8V2S2</accession>
<dbReference type="InterPro" id="IPR050361">
    <property type="entry name" value="MPP/UQCRC_Complex"/>
</dbReference>
<keyword evidence="6" id="KW-1185">Reference proteome</keyword>
<evidence type="ECO:0000259" key="5">
    <source>
        <dbReference type="Pfam" id="PF05193"/>
    </source>
</evidence>
<sequence length="484" mass="51102">MKKSYQIGEKYYAAKNSSSSLQANIYNENCFKIKPKANNKINAMAYIANKTNLLRAIAKRGLAFCPRPVGDISAVSVKVLENKLVVATADATVPVSRVSVVLGAGSRHETYDTLGASHLLRLAGGLSTQNSSAFAIARNIQQVGGTLTAWNDREVVGYTVETTANNVDTGLRYLQDLLQPAFKPWEMMDNAKTLHNQLYAVTQEQRAIELVHKAAFRTGLGNSIYIPTFQLDNLSSESLLHYVANNFSASRAAVVGVGIDSSTLSDFAQILEFPNGGAKTASAKYFGGDARKETNGQRATVAVAGLGGSIAKHKEALAFAVLEQAVGAGAATKRGNSAGLFGEALNCAGGSSPSSVRALNSTYSDAGLFGFVVSGDAKEIGKTVEFLVRGLKSALVSEKDVTRGKAMLKARIISKYSSDGGLIKEIGRQAALSRNVLEADTLLSAIDGITQKQVQVAAKKVADSKLSVGAIGNLQNVPYAADLV</sequence>
<keyword evidence="2" id="KW-0809">Transit peptide</keyword>
<dbReference type="Pfam" id="PF05193">
    <property type="entry name" value="Peptidase_M16_C"/>
    <property type="match status" value="1"/>
</dbReference>
<dbReference type="SUPFAM" id="SSF63411">
    <property type="entry name" value="LuxS/MPP-like metallohydrolase"/>
    <property type="match status" value="2"/>
</dbReference>
<dbReference type="KEGG" id="dpo:6897314"/>
<dbReference type="FunFam" id="3.30.830.10:FF:000021">
    <property type="entry name" value="Cytochrome b-c1 complex subunit 2"/>
    <property type="match status" value="1"/>
</dbReference>
<dbReference type="GO" id="GO:0005739">
    <property type="term" value="C:mitochondrion"/>
    <property type="evidence" value="ECO:0007669"/>
    <property type="project" value="UniProtKB-SubCell"/>
</dbReference>
<feature type="domain" description="Peptidase M16 N-terminal" evidence="4">
    <location>
        <begin position="85"/>
        <end position="227"/>
    </location>
</feature>
<feature type="domain" description="Peptidase M16 C-terminal" evidence="5">
    <location>
        <begin position="233"/>
        <end position="407"/>
    </location>
</feature>
<dbReference type="GO" id="GO:0046872">
    <property type="term" value="F:metal ion binding"/>
    <property type="evidence" value="ECO:0007669"/>
    <property type="project" value="InterPro"/>
</dbReference>
<dbReference type="InterPro" id="IPR007863">
    <property type="entry name" value="Peptidase_M16_C"/>
</dbReference>
<dbReference type="PANTHER" id="PTHR11851">
    <property type="entry name" value="METALLOPROTEASE"/>
    <property type="match status" value="1"/>
</dbReference>
<evidence type="ECO:0000313" key="7">
    <source>
        <dbReference type="RefSeq" id="XP_002137469.3"/>
    </source>
</evidence>
<evidence type="ECO:0000313" key="6">
    <source>
        <dbReference type="Proteomes" id="UP000001819"/>
    </source>
</evidence>
<dbReference type="PANTHER" id="PTHR11851:SF226">
    <property type="entry name" value="CYTOCHROME B-C1 COMPLEX SUBUNIT 2, MITOCHONDRIAL"/>
    <property type="match status" value="1"/>
</dbReference>
<reference evidence="7" key="2">
    <citation type="submission" date="2025-08" db="UniProtKB">
        <authorList>
            <consortium name="RefSeq"/>
        </authorList>
    </citation>
    <scope>IDENTIFICATION</scope>
    <source>
        <strain evidence="7">MV-25-SWS-2005</strain>
        <tissue evidence="7">Whole body</tissue>
    </source>
</reference>
<dbReference type="InParanoid" id="A0A6I8V2S2"/>
<dbReference type="Gene3D" id="3.30.830.10">
    <property type="entry name" value="Metalloenzyme, LuxS/M16 peptidase-like"/>
    <property type="match status" value="2"/>
</dbReference>
<dbReference type="RefSeq" id="XP_002137469.3">
    <property type="nucleotide sequence ID" value="XM_002137433.4"/>
</dbReference>
<proteinExistence type="predicted"/>
<dbReference type="InterPro" id="IPR011765">
    <property type="entry name" value="Pept_M16_N"/>
</dbReference>
<evidence type="ECO:0000259" key="4">
    <source>
        <dbReference type="Pfam" id="PF00675"/>
    </source>
</evidence>
<evidence type="ECO:0000256" key="3">
    <source>
        <dbReference type="ARBA" id="ARBA00023128"/>
    </source>
</evidence>
<reference evidence="6" key="1">
    <citation type="submission" date="2024-06" db="UniProtKB">
        <authorList>
            <consortium name="RefSeq"/>
        </authorList>
    </citation>
    <scope>NUCLEOTIDE SEQUENCE [LARGE SCALE GENOMIC DNA]</scope>
    <source>
        <strain evidence="6">MV2-25</strain>
    </source>
</reference>
<dbReference type="InterPro" id="IPR011249">
    <property type="entry name" value="Metalloenz_LuxS/M16"/>
</dbReference>
<dbReference type="FunCoup" id="A0A6I8V2S2">
    <property type="interactions" value="1110"/>
</dbReference>
<dbReference type="AlphaFoldDB" id="A0A6I8V2S2"/>
<dbReference type="Pfam" id="PF00675">
    <property type="entry name" value="Peptidase_M16"/>
    <property type="match status" value="1"/>
</dbReference>
<dbReference type="GO" id="GO:0016020">
    <property type="term" value="C:membrane"/>
    <property type="evidence" value="ECO:0007669"/>
    <property type="project" value="UniProtKB-ARBA"/>
</dbReference>
<protein>
    <submittedName>
        <fullName evidence="7">Cytochrome b-c1 complex subunit 2, mitochondrial-like</fullName>
    </submittedName>
</protein>
<comment type="subcellular location">
    <subcellularLocation>
        <location evidence="1">Mitochondrion</location>
    </subcellularLocation>
</comment>
<evidence type="ECO:0000256" key="1">
    <source>
        <dbReference type="ARBA" id="ARBA00004173"/>
    </source>
</evidence>